<name>A0A8A0RLT1_9FIRM</name>
<dbReference type="PANTHER" id="PTHR38456:SF1">
    <property type="entry name" value="CYCLIC DI-AMP RECEPTOR A"/>
    <property type="match status" value="1"/>
</dbReference>
<sequence length="109" mass="11869">MMKLIIAVIQDKDAPKLIEELMENNFGVTKMASTGGFLKSGNTTLMIGVEDEKVDDVISIIDKKCKSRKQVVAPLPLGGPGDSYVPYPIEVNVGGATIFVLNVERFEKI</sequence>
<evidence type="ECO:0000313" key="1">
    <source>
        <dbReference type="EMBL" id="QSQ08568.1"/>
    </source>
</evidence>
<dbReference type="PANTHER" id="PTHR38456">
    <property type="entry name" value="CYCLIC DI-AMP RECEPTOR A"/>
    <property type="match status" value="1"/>
</dbReference>
<dbReference type="InterPro" id="IPR011322">
    <property type="entry name" value="N-reg_PII-like_a/b"/>
</dbReference>
<dbReference type="AlphaFoldDB" id="A0A8A0RLT1"/>
<keyword evidence="2" id="KW-1185">Reference proteome</keyword>
<organism evidence="1 2">
    <name type="scientific">Koleobacter methoxysyntrophicus</name>
    <dbReference type="NCBI Taxonomy" id="2751313"/>
    <lineage>
        <taxon>Bacteria</taxon>
        <taxon>Bacillati</taxon>
        <taxon>Bacillota</taxon>
        <taxon>Clostridia</taxon>
        <taxon>Koleobacterales</taxon>
        <taxon>Koleobacteraceae</taxon>
        <taxon>Koleobacter</taxon>
    </lineage>
</organism>
<dbReference type="Gene3D" id="3.30.70.120">
    <property type="match status" value="1"/>
</dbReference>
<dbReference type="Proteomes" id="UP000662904">
    <property type="component" value="Chromosome"/>
</dbReference>
<gene>
    <name evidence="1" type="primary">yaaQ</name>
    <name evidence="1" type="ORF">H0A61_00895</name>
</gene>
<dbReference type="SUPFAM" id="SSF54913">
    <property type="entry name" value="GlnB-like"/>
    <property type="match status" value="1"/>
</dbReference>
<protein>
    <submittedName>
        <fullName evidence="1">Uncharacterized protein</fullName>
    </submittedName>
</protein>
<evidence type="ECO:0000313" key="2">
    <source>
        <dbReference type="Proteomes" id="UP000662904"/>
    </source>
</evidence>
<dbReference type="KEGG" id="kme:H0A61_00895"/>
<dbReference type="EMBL" id="CP059066">
    <property type="protein sequence ID" value="QSQ08568.1"/>
    <property type="molecule type" value="Genomic_DNA"/>
</dbReference>
<proteinExistence type="predicted"/>
<dbReference type="InterPro" id="IPR015867">
    <property type="entry name" value="N-reg_PII/ATP_PRibTrfase_C"/>
</dbReference>
<accession>A0A8A0RLT1</accession>
<dbReference type="InterPro" id="IPR010375">
    <property type="entry name" value="CdAMP_rec"/>
</dbReference>
<dbReference type="Pfam" id="PF06153">
    <property type="entry name" value="CdAMP_rec"/>
    <property type="match status" value="1"/>
</dbReference>
<reference evidence="1" key="1">
    <citation type="submission" date="2020-07" db="EMBL/GenBank/DDBJ databases">
        <title>Koleobacter methoxysyntrophicus gen. nov., sp. nov., a novel anaerobic bacterium isolated from deep subsurface oil field and proposal of Koleobacterales ord. nov. in the phylum Firmicutes.</title>
        <authorList>
            <person name="Sakamoto S."/>
            <person name="Tamaki H."/>
        </authorList>
    </citation>
    <scope>NUCLEOTIDE SEQUENCE</scope>
    <source>
        <strain evidence="1">NRmbB1</strain>
    </source>
</reference>